<accession>A0A3S1AJG3</accession>
<proteinExistence type="predicted"/>
<gene>
    <name evidence="1" type="ORF">DSM106972_063400</name>
</gene>
<organism evidence="1 2">
    <name type="scientific">Dulcicalothrix desertica PCC 7102</name>
    <dbReference type="NCBI Taxonomy" id="232991"/>
    <lineage>
        <taxon>Bacteria</taxon>
        <taxon>Bacillati</taxon>
        <taxon>Cyanobacteriota</taxon>
        <taxon>Cyanophyceae</taxon>
        <taxon>Nostocales</taxon>
        <taxon>Calotrichaceae</taxon>
        <taxon>Dulcicalothrix</taxon>
    </lineage>
</organism>
<reference evidence="1" key="2">
    <citation type="journal article" date="2019" name="Genome Biol. Evol.">
        <title>Day and night: Metabolic profiles and evolutionary relationships of six axenic non-marine cyanobacteria.</title>
        <authorList>
            <person name="Will S.E."/>
            <person name="Henke P."/>
            <person name="Boedeker C."/>
            <person name="Huang S."/>
            <person name="Brinkmann H."/>
            <person name="Rohde M."/>
            <person name="Jarek M."/>
            <person name="Friedl T."/>
            <person name="Seufert S."/>
            <person name="Schumacher M."/>
            <person name="Overmann J."/>
            <person name="Neumann-Schaal M."/>
            <person name="Petersen J."/>
        </authorList>
    </citation>
    <scope>NUCLEOTIDE SEQUENCE [LARGE SCALE GENOMIC DNA]</scope>
    <source>
        <strain evidence="1">PCC 7102</strain>
    </source>
</reference>
<name>A0A3S1AJG3_9CYAN</name>
<dbReference type="RefSeq" id="WP_233787052.1">
    <property type="nucleotide sequence ID" value="NZ_RSCL01000017.1"/>
</dbReference>
<dbReference type="NCBIfam" id="TIGR03984">
    <property type="entry name" value="CRISPR-associated protein Csx19"/>
    <property type="match status" value="1"/>
</dbReference>
<dbReference type="EMBL" id="RSCL01000017">
    <property type="protein sequence ID" value="RUT02265.1"/>
    <property type="molecule type" value="Genomic_DNA"/>
</dbReference>
<sequence>MISQDLCQEISTQGIEDSLEEWLKQQAITKDYHLPYLLAHALNGVIWGLFEADSCILSTSTQAFPECDFASLNLSSLQQCRVFGSAGEILLWNVDGEWRARLILETNVSKLVTDKEIGVIQEKQIIWGTQGRLSECGKFTLLADGSQGLKHAVPIAVSKTAFKKDANKLYRPIRLELHHYYSYDKDGVARIFLSRLVNIDSNNK</sequence>
<comment type="caution">
    <text evidence="1">The sequence shown here is derived from an EMBL/GenBank/DDBJ whole genome shotgun (WGS) entry which is preliminary data.</text>
</comment>
<protein>
    <submittedName>
        <fullName evidence="1">CRISPR-associated protein</fullName>
    </submittedName>
</protein>
<keyword evidence="2" id="KW-1185">Reference proteome</keyword>
<dbReference type="Proteomes" id="UP000271624">
    <property type="component" value="Unassembled WGS sequence"/>
</dbReference>
<evidence type="ECO:0000313" key="1">
    <source>
        <dbReference type="EMBL" id="RUT02265.1"/>
    </source>
</evidence>
<dbReference type="InterPro" id="IPR023815">
    <property type="entry name" value="CRISPR-assoc_Csx19"/>
</dbReference>
<evidence type="ECO:0000313" key="2">
    <source>
        <dbReference type="Proteomes" id="UP000271624"/>
    </source>
</evidence>
<dbReference type="AlphaFoldDB" id="A0A3S1AJG3"/>
<reference evidence="1" key="1">
    <citation type="submission" date="2018-12" db="EMBL/GenBank/DDBJ databases">
        <authorList>
            <person name="Will S."/>
            <person name="Neumann-Schaal M."/>
            <person name="Henke P."/>
        </authorList>
    </citation>
    <scope>NUCLEOTIDE SEQUENCE</scope>
    <source>
        <strain evidence="1">PCC 7102</strain>
    </source>
</reference>